<protein>
    <submittedName>
        <fullName evidence="2">Uncharacterized protein</fullName>
    </submittedName>
</protein>
<dbReference type="EMBL" id="JABCRI010000016">
    <property type="protein sequence ID" value="KAF8391854.1"/>
    <property type="molecule type" value="Genomic_DNA"/>
</dbReference>
<dbReference type="OrthoDB" id="2015968at2759"/>
<dbReference type="PANTHER" id="PTHR37262">
    <property type="entry name" value="PROTEIN PEP-RELATED DEVELOPMENT ARRESTED 1, CHLOROPLASTIC"/>
    <property type="match status" value="1"/>
</dbReference>
<name>A0A834YMI5_TETSI</name>
<dbReference type="AlphaFoldDB" id="A0A834YMI5"/>
<keyword evidence="3" id="KW-1185">Reference proteome</keyword>
<dbReference type="GO" id="GO:0006355">
    <property type="term" value="P:regulation of DNA-templated transcription"/>
    <property type="evidence" value="ECO:0007669"/>
    <property type="project" value="InterPro"/>
</dbReference>
<evidence type="ECO:0000313" key="3">
    <source>
        <dbReference type="Proteomes" id="UP000655225"/>
    </source>
</evidence>
<reference evidence="2 3" key="1">
    <citation type="submission" date="2020-04" db="EMBL/GenBank/DDBJ databases">
        <title>Plant Genome Project.</title>
        <authorList>
            <person name="Zhang R.-G."/>
        </authorList>
    </citation>
    <scope>NUCLEOTIDE SEQUENCE [LARGE SCALE GENOMIC DNA]</scope>
    <source>
        <strain evidence="2">YNK0</strain>
        <tissue evidence="2">Leaf</tissue>
    </source>
</reference>
<organism evidence="2 3">
    <name type="scientific">Tetracentron sinense</name>
    <name type="common">Spur-leaf</name>
    <dbReference type="NCBI Taxonomy" id="13715"/>
    <lineage>
        <taxon>Eukaryota</taxon>
        <taxon>Viridiplantae</taxon>
        <taxon>Streptophyta</taxon>
        <taxon>Embryophyta</taxon>
        <taxon>Tracheophyta</taxon>
        <taxon>Spermatophyta</taxon>
        <taxon>Magnoliopsida</taxon>
        <taxon>Trochodendrales</taxon>
        <taxon>Trochodendraceae</taxon>
        <taxon>Tetracentron</taxon>
    </lineage>
</organism>
<feature type="region of interest" description="Disordered" evidence="1">
    <location>
        <begin position="1"/>
        <end position="40"/>
    </location>
</feature>
<proteinExistence type="predicted"/>
<dbReference type="PANTHER" id="PTHR37262:SF1">
    <property type="entry name" value="PROTEIN PEP-RELATED DEVELOPMENT ARRESTED 1, CHLOROPLASTIC"/>
    <property type="match status" value="1"/>
</dbReference>
<dbReference type="Proteomes" id="UP000655225">
    <property type="component" value="Unassembled WGS sequence"/>
</dbReference>
<dbReference type="GO" id="GO:0042644">
    <property type="term" value="C:chloroplast nucleoid"/>
    <property type="evidence" value="ECO:0007669"/>
    <property type="project" value="InterPro"/>
</dbReference>
<evidence type="ECO:0000256" key="1">
    <source>
        <dbReference type="SAM" id="MobiDB-lite"/>
    </source>
</evidence>
<comment type="caution">
    <text evidence="2">The sequence shown here is derived from an EMBL/GenBank/DDBJ whole genome shotgun (WGS) entry which is preliminary data.</text>
</comment>
<gene>
    <name evidence="2" type="ORF">HHK36_022192</name>
</gene>
<sequence length="67" mass="7279">MTKNVMQGKDEGADSSGNDEEDTGSRRISSGIAGKERKPLPVRSGMFLETVSKAHQKTLQVLQEIGF</sequence>
<dbReference type="InterPro" id="IPR038961">
    <property type="entry name" value="PRDA1"/>
</dbReference>
<evidence type="ECO:0000313" key="2">
    <source>
        <dbReference type="EMBL" id="KAF8391854.1"/>
    </source>
</evidence>
<accession>A0A834YMI5</accession>